<keyword evidence="2" id="KW-0813">Transport</keyword>
<protein>
    <submittedName>
        <fullName evidence="7">ABC transporter ATP-binding protein</fullName>
    </submittedName>
</protein>
<comment type="caution">
    <text evidence="7">The sequence shown here is derived from an EMBL/GenBank/DDBJ whole genome shotgun (WGS) entry which is preliminary data.</text>
</comment>
<dbReference type="InterPro" id="IPR027417">
    <property type="entry name" value="P-loop_NTPase"/>
</dbReference>
<dbReference type="GeneID" id="1464264"/>
<dbReference type="GO" id="GO:0015807">
    <property type="term" value="P:L-amino acid transport"/>
    <property type="evidence" value="ECO:0007669"/>
    <property type="project" value="TreeGrafter"/>
</dbReference>
<evidence type="ECO:0000256" key="5">
    <source>
        <dbReference type="ARBA" id="ARBA00022970"/>
    </source>
</evidence>
<proteinExistence type="inferred from homology"/>
<dbReference type="PANTHER" id="PTHR43820:SF7">
    <property type="entry name" value="BRANCHED-CHAIN AMINO ACID TRANSPORT ATP-BINDING PROTEIN LIVF-RELATED"/>
    <property type="match status" value="1"/>
</dbReference>
<dbReference type="RefSeq" id="WP_011008402.1">
    <property type="nucleotide sequence ID" value="NZ_DAIOPL010000036.1"/>
</dbReference>
<evidence type="ECO:0000256" key="4">
    <source>
        <dbReference type="ARBA" id="ARBA00022840"/>
    </source>
</evidence>
<dbReference type="Proteomes" id="UP000651120">
    <property type="component" value="Unassembled WGS sequence"/>
</dbReference>
<evidence type="ECO:0000256" key="2">
    <source>
        <dbReference type="ARBA" id="ARBA00022448"/>
    </source>
</evidence>
<evidence type="ECO:0000313" key="7">
    <source>
        <dbReference type="EMBL" id="HII46506.1"/>
    </source>
</evidence>
<dbReference type="InterPro" id="IPR052156">
    <property type="entry name" value="BCAA_Transport_ATP-bd_LivF"/>
</dbReference>
<reference evidence="7" key="1">
    <citation type="journal article" date="2020" name="bioRxiv">
        <title>A rank-normalized archaeal taxonomy based on genome phylogeny resolves widespread incomplete and uneven classifications.</title>
        <authorList>
            <person name="Rinke C."/>
            <person name="Chuvochina M."/>
            <person name="Mussig A.J."/>
            <person name="Chaumeil P.-A."/>
            <person name="Waite D.W."/>
            <person name="Whitman W.B."/>
            <person name="Parks D.H."/>
            <person name="Hugenholtz P."/>
        </authorList>
    </citation>
    <scope>NUCLEOTIDE SEQUENCE</scope>
    <source>
        <strain evidence="7">UBA8839</strain>
    </source>
</reference>
<sequence length="233" mass="25807">MISAKALNAGYGKLQVLYEVDFEARPGEITAVVGPNGSGKSTLLKAVAGIARIFSGSVYIGGLDVTKKPPHERARLGLAYLQQTKNVFQNLTVYENLRMAGYGLEDEKFKDKLEEVLEIVPIKPYLKRPAYELSGGWKQMVAVAMALIRDAKYFLFDEPTAQLSPKFAAEILTLIQKLKDMGYTVVLAEQNAKKALEISDNAYLLVSGRINYFGPAKELLNNKELGRLYLGLR</sequence>
<dbReference type="PROSITE" id="PS00211">
    <property type="entry name" value="ABC_TRANSPORTER_1"/>
    <property type="match status" value="1"/>
</dbReference>
<dbReference type="InterPro" id="IPR017871">
    <property type="entry name" value="ABC_transporter-like_CS"/>
</dbReference>
<evidence type="ECO:0000256" key="1">
    <source>
        <dbReference type="ARBA" id="ARBA00005417"/>
    </source>
</evidence>
<dbReference type="SUPFAM" id="SSF52540">
    <property type="entry name" value="P-loop containing nucleoside triphosphate hydrolases"/>
    <property type="match status" value="1"/>
</dbReference>
<keyword evidence="3" id="KW-0547">Nucleotide-binding</keyword>
<name>A0A832SR91_9CREN</name>
<dbReference type="CDD" id="cd03224">
    <property type="entry name" value="ABC_TM1139_LivF_branched"/>
    <property type="match status" value="1"/>
</dbReference>
<evidence type="ECO:0000313" key="8">
    <source>
        <dbReference type="Proteomes" id="UP000651120"/>
    </source>
</evidence>
<dbReference type="EMBL" id="DUJP01000015">
    <property type="protein sequence ID" value="HII46506.1"/>
    <property type="molecule type" value="Genomic_DNA"/>
</dbReference>
<keyword evidence="4 7" id="KW-0067">ATP-binding</keyword>
<accession>A0A832SR91</accession>
<dbReference type="GO" id="GO:0005524">
    <property type="term" value="F:ATP binding"/>
    <property type="evidence" value="ECO:0007669"/>
    <property type="project" value="UniProtKB-KW"/>
</dbReference>
<dbReference type="OMA" id="DRYYAMQ"/>
<organism evidence="7 8">
    <name type="scientific">Pyrobaculum aerophilum</name>
    <dbReference type="NCBI Taxonomy" id="13773"/>
    <lineage>
        <taxon>Archaea</taxon>
        <taxon>Thermoproteota</taxon>
        <taxon>Thermoprotei</taxon>
        <taxon>Thermoproteales</taxon>
        <taxon>Thermoproteaceae</taxon>
        <taxon>Pyrobaculum</taxon>
    </lineage>
</organism>
<dbReference type="GO" id="GO:0015658">
    <property type="term" value="F:branched-chain amino acid transmembrane transporter activity"/>
    <property type="evidence" value="ECO:0007669"/>
    <property type="project" value="TreeGrafter"/>
</dbReference>
<evidence type="ECO:0000256" key="3">
    <source>
        <dbReference type="ARBA" id="ARBA00022741"/>
    </source>
</evidence>
<keyword evidence="5" id="KW-0029">Amino-acid transport</keyword>
<comment type="similarity">
    <text evidence="1">Belongs to the ABC transporter superfamily.</text>
</comment>
<dbReference type="PANTHER" id="PTHR43820">
    <property type="entry name" value="HIGH-AFFINITY BRANCHED-CHAIN AMINO ACID TRANSPORT ATP-BINDING PROTEIN LIVF"/>
    <property type="match status" value="1"/>
</dbReference>
<dbReference type="GO" id="GO:0016887">
    <property type="term" value="F:ATP hydrolysis activity"/>
    <property type="evidence" value="ECO:0007669"/>
    <property type="project" value="InterPro"/>
</dbReference>
<feature type="domain" description="ABC transporter" evidence="6">
    <location>
        <begin position="2"/>
        <end position="232"/>
    </location>
</feature>
<dbReference type="InterPro" id="IPR003439">
    <property type="entry name" value="ABC_transporter-like_ATP-bd"/>
</dbReference>
<dbReference type="InterPro" id="IPR003593">
    <property type="entry name" value="AAA+_ATPase"/>
</dbReference>
<gene>
    <name evidence="7" type="ORF">HA333_03365</name>
</gene>
<dbReference type="AlphaFoldDB" id="A0A832SR91"/>
<dbReference type="SMART" id="SM00382">
    <property type="entry name" value="AAA"/>
    <property type="match status" value="1"/>
</dbReference>
<evidence type="ECO:0000259" key="6">
    <source>
        <dbReference type="PROSITE" id="PS50893"/>
    </source>
</evidence>
<dbReference type="PROSITE" id="PS50893">
    <property type="entry name" value="ABC_TRANSPORTER_2"/>
    <property type="match status" value="1"/>
</dbReference>
<dbReference type="Pfam" id="PF00005">
    <property type="entry name" value="ABC_tran"/>
    <property type="match status" value="1"/>
</dbReference>
<dbReference type="Gene3D" id="3.40.50.300">
    <property type="entry name" value="P-loop containing nucleotide triphosphate hydrolases"/>
    <property type="match status" value="1"/>
</dbReference>